<dbReference type="PROSITE" id="PS51375">
    <property type="entry name" value="PPR"/>
    <property type="match status" value="1"/>
</dbReference>
<dbReference type="Pfam" id="PF12854">
    <property type="entry name" value="PPR_1"/>
    <property type="match status" value="1"/>
</dbReference>
<dbReference type="Gene3D" id="3.90.1720.30">
    <property type="entry name" value="PPPDE domains"/>
    <property type="match status" value="1"/>
</dbReference>
<evidence type="ECO:0000256" key="3">
    <source>
        <dbReference type="ARBA" id="ARBA00022737"/>
    </source>
</evidence>
<dbReference type="AlphaFoldDB" id="A0AAP0K602"/>
<reference evidence="7 8" key="1">
    <citation type="submission" date="2024-01" db="EMBL/GenBank/DDBJ databases">
        <title>Genome assemblies of Stephania.</title>
        <authorList>
            <person name="Yang L."/>
        </authorList>
    </citation>
    <scope>NUCLEOTIDE SEQUENCE [LARGE SCALE GENOMIC DNA]</scope>
    <source>
        <strain evidence="7">QJT</strain>
        <tissue evidence="7">Leaf</tissue>
    </source>
</reference>
<dbReference type="Pfam" id="PF01535">
    <property type="entry name" value="PPR"/>
    <property type="match status" value="1"/>
</dbReference>
<evidence type="ECO:0000259" key="6">
    <source>
        <dbReference type="PROSITE" id="PS51858"/>
    </source>
</evidence>
<keyword evidence="3" id="KW-0677">Repeat</keyword>
<comment type="similarity">
    <text evidence="1">Belongs to the DeSI family.</text>
</comment>
<organism evidence="7 8">
    <name type="scientific">Stephania japonica</name>
    <dbReference type="NCBI Taxonomy" id="461633"/>
    <lineage>
        <taxon>Eukaryota</taxon>
        <taxon>Viridiplantae</taxon>
        <taxon>Streptophyta</taxon>
        <taxon>Embryophyta</taxon>
        <taxon>Tracheophyta</taxon>
        <taxon>Spermatophyta</taxon>
        <taxon>Magnoliopsida</taxon>
        <taxon>Ranunculales</taxon>
        <taxon>Menispermaceae</taxon>
        <taxon>Menispermoideae</taxon>
        <taxon>Cissampelideae</taxon>
        <taxon>Stephania</taxon>
    </lineage>
</organism>
<protein>
    <recommendedName>
        <fullName evidence="6">PPPDE domain-containing protein</fullName>
    </recommendedName>
</protein>
<evidence type="ECO:0000313" key="8">
    <source>
        <dbReference type="Proteomes" id="UP001417504"/>
    </source>
</evidence>
<dbReference type="Pfam" id="PF05903">
    <property type="entry name" value="Peptidase_C97"/>
    <property type="match status" value="1"/>
</dbReference>
<gene>
    <name evidence="7" type="ORF">Sjap_005888</name>
</gene>
<dbReference type="PANTHER" id="PTHR12378">
    <property type="entry name" value="DESUMOYLATING ISOPEPTIDASE"/>
    <property type="match status" value="1"/>
</dbReference>
<dbReference type="GO" id="GO:0101005">
    <property type="term" value="F:deubiquitinase activity"/>
    <property type="evidence" value="ECO:0007669"/>
    <property type="project" value="TreeGrafter"/>
</dbReference>
<evidence type="ECO:0000256" key="4">
    <source>
        <dbReference type="ARBA" id="ARBA00022801"/>
    </source>
</evidence>
<dbReference type="Gene3D" id="1.25.40.10">
    <property type="entry name" value="Tetratricopeptide repeat domain"/>
    <property type="match status" value="2"/>
</dbReference>
<dbReference type="InterPro" id="IPR011990">
    <property type="entry name" value="TPR-like_helical_dom_sf"/>
</dbReference>
<dbReference type="GO" id="GO:0016579">
    <property type="term" value="P:protein deubiquitination"/>
    <property type="evidence" value="ECO:0007669"/>
    <property type="project" value="TreeGrafter"/>
</dbReference>
<keyword evidence="8" id="KW-1185">Reference proteome</keyword>
<dbReference type="PROSITE" id="PS51858">
    <property type="entry name" value="PPPDE"/>
    <property type="match status" value="1"/>
</dbReference>
<dbReference type="EMBL" id="JBBNAE010000002">
    <property type="protein sequence ID" value="KAK9145985.1"/>
    <property type="molecule type" value="Genomic_DNA"/>
</dbReference>
<proteinExistence type="inferred from homology"/>
<dbReference type="Proteomes" id="UP001417504">
    <property type="component" value="Unassembled WGS sequence"/>
</dbReference>
<accession>A0AAP0K602</accession>
<evidence type="ECO:0000256" key="2">
    <source>
        <dbReference type="ARBA" id="ARBA00022670"/>
    </source>
</evidence>
<evidence type="ECO:0000256" key="1">
    <source>
        <dbReference type="ARBA" id="ARBA00008140"/>
    </source>
</evidence>
<dbReference type="SMART" id="SM01179">
    <property type="entry name" value="DUF862"/>
    <property type="match status" value="1"/>
</dbReference>
<comment type="caution">
    <text evidence="7">The sequence shown here is derived from an EMBL/GenBank/DDBJ whole genome shotgun (WGS) entry which is preliminary data.</text>
</comment>
<evidence type="ECO:0000313" key="7">
    <source>
        <dbReference type="EMBL" id="KAK9145985.1"/>
    </source>
</evidence>
<dbReference type="InterPro" id="IPR008580">
    <property type="entry name" value="PPPDE_dom"/>
</dbReference>
<dbReference type="GO" id="GO:0006508">
    <property type="term" value="P:proteolysis"/>
    <property type="evidence" value="ECO:0007669"/>
    <property type="project" value="UniProtKB-KW"/>
</dbReference>
<dbReference type="InterPro" id="IPR042266">
    <property type="entry name" value="PPPDE_sf"/>
</dbReference>
<dbReference type="PANTHER" id="PTHR12378:SF9">
    <property type="entry name" value="OS06G0107000 PROTEIN"/>
    <property type="match status" value="1"/>
</dbReference>
<keyword evidence="2" id="KW-0645">Protease</keyword>
<name>A0AAP0K602_9MAGN</name>
<dbReference type="Pfam" id="PF13041">
    <property type="entry name" value="PPR_2"/>
    <property type="match status" value="1"/>
</dbReference>
<evidence type="ECO:0000256" key="5">
    <source>
        <dbReference type="PROSITE-ProRule" id="PRU00708"/>
    </source>
</evidence>
<dbReference type="NCBIfam" id="TIGR00756">
    <property type="entry name" value="PPR"/>
    <property type="match status" value="2"/>
</dbReference>
<feature type="repeat" description="PPR" evidence="5">
    <location>
        <begin position="394"/>
        <end position="428"/>
    </location>
</feature>
<dbReference type="InterPro" id="IPR002885">
    <property type="entry name" value="PPR_rpt"/>
</dbReference>
<sequence>MIDYQIAPSIFGLENDHAVREDYYSLVVSPGYYCLLVYGDEEWSFGFCEVGSGVFSCPSSKNPMYTYRERLVLGKTNCSIFQVNQILRELSREWSGNSYDLLARNCNHFCDEFCERLGAPKLPGWVNRFANAGDTAMEIAGTTALRFRQAKEEIVSASRTAYRFLAGVTSSSTSNPDSPSTTNREGSRFQVRVKARNAVFVQKIDELFKVYVDLGMFDEAVNLVLLLLQKRWFGFVPSLSTCNFVINCLIGHVKLDINGCLDEAFGLAREMEREGIVPNAFTCTTLIEGICLHVNSSLGYELLHTWWNDGVPINAFGYNVAIRRFCSEMKLQEAEDVLLEMERAWCILNEMVLKGVKTNCVIIGSILHCLGKMGLTADVMDHFQIFKESGVFLDSILYGIVIDVLCKSGEVEEALRLFEKMNGEKYGY</sequence>
<feature type="domain" description="PPPDE" evidence="6">
    <location>
        <begin position="4"/>
        <end position="139"/>
    </location>
</feature>
<keyword evidence="4" id="KW-0378">Hydrolase</keyword>